<dbReference type="Gene3D" id="3.30.70.1060">
    <property type="entry name" value="Dimeric alpha+beta barrel"/>
    <property type="match status" value="1"/>
</dbReference>
<dbReference type="Pfam" id="PF03795">
    <property type="entry name" value="YCII"/>
    <property type="match status" value="1"/>
</dbReference>
<proteinExistence type="predicted"/>
<feature type="domain" description="YCII-related" evidence="1">
    <location>
        <begin position="80"/>
        <end position="161"/>
    </location>
</feature>
<evidence type="ECO:0000259" key="1">
    <source>
        <dbReference type="Pfam" id="PF03795"/>
    </source>
</evidence>
<name>L8HGR4_ACACF</name>
<dbReference type="GeneID" id="14925450"/>
<dbReference type="Proteomes" id="UP000011083">
    <property type="component" value="Unassembled WGS sequence"/>
</dbReference>
<dbReference type="InterPro" id="IPR051807">
    <property type="entry name" value="Sec-metab_biosynth-assoc"/>
</dbReference>
<dbReference type="PANTHER" id="PTHR33606:SF3">
    <property type="entry name" value="PROTEIN YCII"/>
    <property type="match status" value="1"/>
</dbReference>
<dbReference type="AlphaFoldDB" id="L8HGR4"/>
<evidence type="ECO:0000313" key="3">
    <source>
        <dbReference type="Proteomes" id="UP000011083"/>
    </source>
</evidence>
<evidence type="ECO:0000313" key="2">
    <source>
        <dbReference type="EMBL" id="ELR24427.1"/>
    </source>
</evidence>
<dbReference type="RefSeq" id="XP_004354815.1">
    <property type="nucleotide sequence ID" value="XM_004354763.1"/>
</dbReference>
<reference evidence="2 3" key="1">
    <citation type="journal article" date="2013" name="Genome Biol.">
        <title>Genome of Acanthamoeba castellanii highlights extensive lateral gene transfer and early evolution of tyrosine kinase signaling.</title>
        <authorList>
            <person name="Clarke M."/>
            <person name="Lohan A.J."/>
            <person name="Liu B."/>
            <person name="Lagkouvardos I."/>
            <person name="Roy S."/>
            <person name="Zafar N."/>
            <person name="Bertelli C."/>
            <person name="Schilde C."/>
            <person name="Kianianmomeni A."/>
            <person name="Burglin T.R."/>
            <person name="Frech C."/>
            <person name="Turcotte B."/>
            <person name="Kopec K.O."/>
            <person name="Synnott J.M."/>
            <person name="Choo C."/>
            <person name="Paponov I."/>
            <person name="Finkler A."/>
            <person name="Soon Heng Tan C."/>
            <person name="Hutchins A.P."/>
            <person name="Weinmeier T."/>
            <person name="Rattei T."/>
            <person name="Chu J.S."/>
            <person name="Gimenez G."/>
            <person name="Irimia M."/>
            <person name="Rigden D.J."/>
            <person name="Fitzpatrick D.A."/>
            <person name="Lorenzo-Morales J."/>
            <person name="Bateman A."/>
            <person name="Chiu C.H."/>
            <person name="Tang P."/>
            <person name="Hegemann P."/>
            <person name="Fromm H."/>
            <person name="Raoult D."/>
            <person name="Greub G."/>
            <person name="Miranda-Saavedra D."/>
            <person name="Chen N."/>
            <person name="Nash P."/>
            <person name="Ginger M.L."/>
            <person name="Horn M."/>
            <person name="Schaap P."/>
            <person name="Caler L."/>
            <person name="Loftus B."/>
        </authorList>
    </citation>
    <scope>NUCLEOTIDE SEQUENCE [LARGE SCALE GENOMIC DNA]</scope>
    <source>
        <strain evidence="2 3">Neff</strain>
    </source>
</reference>
<gene>
    <name evidence="2" type="ORF">ACA1_039490</name>
</gene>
<protein>
    <submittedName>
        <fullName evidence="2">YCIIrelated domain containing protein</fullName>
    </submittedName>
</protein>
<dbReference type="VEuPathDB" id="AmoebaDB:ACA1_039490"/>
<dbReference type="EMBL" id="KB007822">
    <property type="protein sequence ID" value="ELR24427.1"/>
    <property type="molecule type" value="Genomic_DNA"/>
</dbReference>
<dbReference type="OrthoDB" id="5519740at2759"/>
<dbReference type="InterPro" id="IPR011008">
    <property type="entry name" value="Dimeric_a/b-barrel"/>
</dbReference>
<dbReference type="KEGG" id="acan:ACA1_039490"/>
<sequence length="174" mass="18763">MVTPVVTSKVTNWVFNVEVTVQGSITLNFNPPVALSPNPNNKHHYWGIIATRGPAGARVFSTASGATGTPAAAPTVDKLHALMYTYVDGILEKRAPHRAAHLAYVKQYEDDGRLVAGGAWEDASGGLIVLRTDTADDVHRFAHDDPYVKAGLVTRHEVRPWLVVVGTAKKEPSS</sequence>
<dbReference type="InterPro" id="IPR005545">
    <property type="entry name" value="YCII"/>
</dbReference>
<dbReference type="PANTHER" id="PTHR33606">
    <property type="entry name" value="PROTEIN YCII"/>
    <property type="match status" value="1"/>
</dbReference>
<accession>L8HGR4</accession>
<keyword evidence="3" id="KW-1185">Reference proteome</keyword>
<organism evidence="2 3">
    <name type="scientific">Acanthamoeba castellanii (strain ATCC 30010 / Neff)</name>
    <dbReference type="NCBI Taxonomy" id="1257118"/>
    <lineage>
        <taxon>Eukaryota</taxon>
        <taxon>Amoebozoa</taxon>
        <taxon>Discosea</taxon>
        <taxon>Longamoebia</taxon>
        <taxon>Centramoebida</taxon>
        <taxon>Acanthamoebidae</taxon>
        <taxon>Acanthamoeba</taxon>
    </lineage>
</organism>
<dbReference type="SUPFAM" id="SSF54909">
    <property type="entry name" value="Dimeric alpha+beta barrel"/>
    <property type="match status" value="1"/>
</dbReference>